<sequence>MGDPRAAIAFEWTKIRTVRSSLWSLLLCFLVSVLIALLFGWVLRGAYDDMSAQSKADFDPVGSGFNGLRLGMISLVVFGTLTVTGEYTSGTIRASLAAVPRRGVFYAAKVFTGTAIALAVSVVVVLVTFFTAQTAIGEAHNASITDDGALRAVVGSILYMTLICAFSMGLATVLRTPALTLGILVPLFFMVSEILNNLPGVQKAAQFLPDAAGGIIMRREAQEHMILDAWSGMAVLVAWVVVALAGGYLALRRRDA</sequence>
<keyword evidence="1" id="KW-0472">Membrane</keyword>
<feature type="transmembrane region" description="Helical" evidence="1">
    <location>
        <begin position="21"/>
        <end position="43"/>
    </location>
</feature>
<dbReference type="GO" id="GO:0005886">
    <property type="term" value="C:plasma membrane"/>
    <property type="evidence" value="ECO:0007669"/>
    <property type="project" value="UniProtKB-SubCell"/>
</dbReference>
<dbReference type="AlphaFoldDB" id="A0A514JM70"/>
<feature type="transmembrane region" description="Helical" evidence="1">
    <location>
        <begin position="63"/>
        <end position="83"/>
    </location>
</feature>
<name>A0A514JM70_9ACTN</name>
<evidence type="ECO:0000313" key="2">
    <source>
        <dbReference type="EMBL" id="QDI68409.1"/>
    </source>
</evidence>
<dbReference type="KEGG" id="sast:CD934_06750"/>
<feature type="transmembrane region" description="Helical" evidence="1">
    <location>
        <begin position="150"/>
        <end position="171"/>
    </location>
</feature>
<gene>
    <name evidence="2" type="ORF">CD934_06750</name>
</gene>
<dbReference type="PANTHER" id="PTHR37305">
    <property type="entry name" value="INTEGRAL MEMBRANE PROTEIN-RELATED"/>
    <property type="match status" value="1"/>
</dbReference>
<dbReference type="RefSeq" id="WP_142231529.1">
    <property type="nucleotide sequence ID" value="NZ_CP022310.1"/>
</dbReference>
<feature type="transmembrane region" description="Helical" evidence="1">
    <location>
        <begin position="229"/>
        <end position="251"/>
    </location>
</feature>
<dbReference type="GO" id="GO:0140359">
    <property type="term" value="F:ABC-type transporter activity"/>
    <property type="evidence" value="ECO:0007669"/>
    <property type="project" value="InterPro"/>
</dbReference>
<dbReference type="PANTHER" id="PTHR37305:SF1">
    <property type="entry name" value="MEMBRANE PROTEIN"/>
    <property type="match status" value="1"/>
</dbReference>
<evidence type="ECO:0000256" key="1">
    <source>
        <dbReference type="SAM" id="Phobius"/>
    </source>
</evidence>
<dbReference type="Pfam" id="PF12730">
    <property type="entry name" value="ABC2_membrane_4"/>
    <property type="match status" value="1"/>
</dbReference>
<keyword evidence="1" id="KW-0812">Transmembrane</keyword>
<reference evidence="2 3" key="1">
    <citation type="submission" date="2017-07" db="EMBL/GenBank/DDBJ databases">
        <title>The Complete Genome of Streptomyces asterosporus-ZSY.</title>
        <authorList>
            <person name="Zhang S."/>
        </authorList>
    </citation>
    <scope>NUCLEOTIDE SEQUENCE [LARGE SCALE GENOMIC DNA]</scope>
    <source>
        <strain evidence="2 3">DSM 41452</strain>
    </source>
</reference>
<organism evidence="2 3">
    <name type="scientific">Streptomyces calvus</name>
    <dbReference type="NCBI Taxonomy" id="67282"/>
    <lineage>
        <taxon>Bacteria</taxon>
        <taxon>Bacillati</taxon>
        <taxon>Actinomycetota</taxon>
        <taxon>Actinomycetes</taxon>
        <taxon>Kitasatosporales</taxon>
        <taxon>Streptomycetaceae</taxon>
        <taxon>Streptomyces</taxon>
    </lineage>
</organism>
<evidence type="ECO:0000313" key="3">
    <source>
        <dbReference type="Proteomes" id="UP000316215"/>
    </source>
</evidence>
<feature type="transmembrane region" description="Helical" evidence="1">
    <location>
        <begin position="104"/>
        <end position="130"/>
    </location>
</feature>
<keyword evidence="3" id="KW-1185">Reference proteome</keyword>
<proteinExistence type="predicted"/>
<feature type="transmembrane region" description="Helical" evidence="1">
    <location>
        <begin position="178"/>
        <end position="195"/>
    </location>
</feature>
<dbReference type="EMBL" id="CP022310">
    <property type="protein sequence ID" value="QDI68409.1"/>
    <property type="molecule type" value="Genomic_DNA"/>
</dbReference>
<protein>
    <submittedName>
        <fullName evidence="2">ABC transporter permease</fullName>
    </submittedName>
</protein>
<keyword evidence="1" id="KW-1133">Transmembrane helix</keyword>
<dbReference type="Proteomes" id="UP000316215">
    <property type="component" value="Chromosome"/>
</dbReference>
<accession>A0A514JM70</accession>